<dbReference type="Pfam" id="PF07252">
    <property type="entry name" value="DUF1433"/>
    <property type="match status" value="1"/>
</dbReference>
<gene>
    <name evidence="1" type="ORF">BU104_06585</name>
</gene>
<dbReference type="InterPro" id="IPR009881">
    <property type="entry name" value="DUF1433"/>
</dbReference>
<evidence type="ECO:0000313" key="2">
    <source>
        <dbReference type="Proteomes" id="UP000285579"/>
    </source>
</evidence>
<protein>
    <submittedName>
        <fullName evidence="1">DUF1433 domain-containing protein</fullName>
    </submittedName>
</protein>
<evidence type="ECO:0000313" key="1">
    <source>
        <dbReference type="EMBL" id="RIM93089.1"/>
    </source>
</evidence>
<reference evidence="1 2" key="1">
    <citation type="journal article" date="2016" name="Front. Microbiol.">
        <title>Comprehensive Phylogenetic Analysis of Bovine Non-aureus Staphylococci Species Based on Whole-Genome Sequencing.</title>
        <authorList>
            <person name="Naushad S."/>
            <person name="Barkema H.W."/>
            <person name="Luby C."/>
            <person name="Condas L.A."/>
            <person name="Nobrega D.B."/>
            <person name="Carson D.A."/>
            <person name="De Buck J."/>
        </authorList>
    </citation>
    <scope>NUCLEOTIDE SEQUENCE [LARGE SCALE GENOMIC DNA]</scope>
    <source>
        <strain evidence="1 2">SNUC 1349</strain>
    </source>
</reference>
<proteinExistence type="predicted"/>
<organism evidence="1 2">
    <name type="scientific">Staphylococcus xylosus</name>
    <dbReference type="NCBI Taxonomy" id="1288"/>
    <lineage>
        <taxon>Bacteria</taxon>
        <taxon>Bacillati</taxon>
        <taxon>Bacillota</taxon>
        <taxon>Bacilli</taxon>
        <taxon>Bacillales</taxon>
        <taxon>Staphylococcaceae</taxon>
        <taxon>Staphylococcus</taxon>
    </lineage>
</organism>
<dbReference type="AlphaFoldDB" id="A0AAQ0LYP2"/>
<dbReference type="Gene3D" id="3.10.450.130">
    <property type="entry name" value="folded 79 residue fragment of lin0334 like domains"/>
    <property type="match status" value="1"/>
</dbReference>
<name>A0AAQ0LYP2_STAXY</name>
<dbReference type="Proteomes" id="UP000285579">
    <property type="component" value="Unassembled WGS sequence"/>
</dbReference>
<sequence length="120" mass="14215">MYHKNTEEHYIDAQKKRLDLFFQSNLNNYENSSIDSIQKTQMGSIEIKGHINNNKKLYFSIKLNKETNYQFNGDIGQSKNLTKKYKKTFSDKQKTPSELIKEKNLNKKDYEADPPLIWGF</sequence>
<dbReference type="EMBL" id="QXUI01000003">
    <property type="protein sequence ID" value="RIM93089.1"/>
    <property type="molecule type" value="Genomic_DNA"/>
</dbReference>
<comment type="caution">
    <text evidence="1">The sequence shown here is derived from an EMBL/GenBank/DDBJ whole genome shotgun (WGS) entry which is preliminary data.</text>
</comment>
<accession>A0AAQ0LYP2</accession>
<dbReference type="RefSeq" id="WP_119554889.1">
    <property type="nucleotide sequence ID" value="NZ_QXUI01000003.1"/>
</dbReference>